<accession>A0A845QJS2</accession>
<feature type="region of interest" description="Disordered" evidence="1">
    <location>
        <begin position="27"/>
        <end position="47"/>
    </location>
</feature>
<comment type="caution">
    <text evidence="3">The sequence shown here is derived from an EMBL/GenBank/DDBJ whole genome shotgun (WGS) entry which is preliminary data.</text>
</comment>
<dbReference type="RefSeq" id="WP_160202727.1">
    <property type="nucleotide sequence ID" value="NZ_QXWK01000024.1"/>
</dbReference>
<dbReference type="Proteomes" id="UP000446866">
    <property type="component" value="Unassembled WGS sequence"/>
</dbReference>
<reference evidence="3 4" key="1">
    <citation type="submission" date="2018-08" db="EMBL/GenBank/DDBJ databases">
        <title>Murine metabolic-syndrome-specific gut microbial biobank.</title>
        <authorList>
            <person name="Liu C."/>
        </authorList>
    </citation>
    <scope>NUCLEOTIDE SEQUENCE [LARGE SCALE GENOMIC DNA]</scope>
    <source>
        <strain evidence="3 4">28</strain>
    </source>
</reference>
<organism evidence="3 4">
    <name type="scientific">Anaerotruncus colihominis</name>
    <dbReference type="NCBI Taxonomy" id="169435"/>
    <lineage>
        <taxon>Bacteria</taxon>
        <taxon>Bacillati</taxon>
        <taxon>Bacillota</taxon>
        <taxon>Clostridia</taxon>
        <taxon>Eubacteriales</taxon>
        <taxon>Oscillospiraceae</taxon>
        <taxon>Anaerotruncus</taxon>
    </lineage>
</organism>
<sequence length="285" mass="34493">MARIERWKEVTIAGEEIIVRTCQKDRETRRRAKKNRPSKESVIKSNKRQLTRRIHAIIEENFKVGDLYITFTYKPEERPEERESAKSDVEKFIRKLRAAYRADGQELKAIWAIEDERLFHTHMVLNKPGKEGEKALNTWSIKGNFWRDEIHIREHANEKGEIHQDFYYLAHYLVKEKTKHYDKVSDFQEKAYSRTRNLREPEVRKYPLKHEELQIATPEGYRLIDGSIEEYTDPLNGDIYRTYRLRCINGRPYKRWARGKKARKSEIYHLEKNFIEEQMEFFREL</sequence>
<name>A0A845QJS2_9FIRM</name>
<dbReference type="InterPro" id="IPR056906">
    <property type="entry name" value="ORF2/G2P_dom"/>
</dbReference>
<evidence type="ECO:0000313" key="4">
    <source>
        <dbReference type="Proteomes" id="UP000446866"/>
    </source>
</evidence>
<gene>
    <name evidence="3" type="ORF">D0435_12355</name>
</gene>
<feature type="domain" description="Replication-associated protein ORF2/G2P" evidence="2">
    <location>
        <begin position="67"/>
        <end position="176"/>
    </location>
</feature>
<evidence type="ECO:0000256" key="1">
    <source>
        <dbReference type="SAM" id="MobiDB-lite"/>
    </source>
</evidence>
<protein>
    <recommendedName>
        <fullName evidence="2">Replication-associated protein ORF2/G2P domain-containing protein</fullName>
    </recommendedName>
</protein>
<keyword evidence="4" id="KW-1185">Reference proteome</keyword>
<dbReference type="AlphaFoldDB" id="A0A845QJS2"/>
<dbReference type="EMBL" id="QXWK01000024">
    <property type="protein sequence ID" value="NBH62442.1"/>
    <property type="molecule type" value="Genomic_DNA"/>
</dbReference>
<evidence type="ECO:0000259" key="2">
    <source>
        <dbReference type="Pfam" id="PF23343"/>
    </source>
</evidence>
<proteinExistence type="predicted"/>
<dbReference type="Pfam" id="PF23343">
    <property type="entry name" value="REP_ORF2-G2P"/>
    <property type="match status" value="1"/>
</dbReference>
<evidence type="ECO:0000313" key="3">
    <source>
        <dbReference type="EMBL" id="NBH62442.1"/>
    </source>
</evidence>